<dbReference type="InterPro" id="IPR016833">
    <property type="entry name" value="Put_Na-Bile_cotransptr"/>
</dbReference>
<dbReference type="AlphaFoldDB" id="A0A3N0VLU6"/>
<reference evidence="2 3" key="1">
    <citation type="submission" date="2018-10" db="EMBL/GenBank/DDBJ databases">
        <authorList>
            <person name="Chen W.-M."/>
        </authorList>
    </citation>
    <scope>NUCLEOTIDE SEQUENCE [LARGE SCALE GENOMIC DNA]</scope>
    <source>
        <strain evidence="2 3">THS-13</strain>
    </source>
</reference>
<proteinExistence type="predicted"/>
<dbReference type="InParanoid" id="A0A3N0VLU6"/>
<dbReference type="Pfam" id="PF13593">
    <property type="entry name" value="SBF_like"/>
    <property type="match status" value="1"/>
</dbReference>
<dbReference type="PANTHER" id="PTHR10361:SF28">
    <property type="entry name" value="P3 PROTEIN-RELATED"/>
    <property type="match status" value="1"/>
</dbReference>
<sequence>MSTSPELPLLPNPLVAAGFLALVLLAAGLTLPPSARPGLHGWLPGRALLGLLSVQWLLVPGLTLLALVLALPPEARSQGLALGLLLVAVTPGGKGALAFALFARADLGLVLAGALVALLLGALLTPAWLSLGIAATLAPPWPALLETGLLLLVATLLPLGLGLWIQRRWPAWRRLLHRLVQTLIALALALALIQAAQGLSGLDPPGGWSRLLLLVGLHHVLVLLVAEIVARSLDLRLPQRRALVLAAGVQNSALALPLVLLLAPDDALAFATVALWGLWRLLAAGLLSLGWRLFRPTAPRPLTEALP</sequence>
<dbReference type="InterPro" id="IPR004710">
    <property type="entry name" value="Bilac:Na_transpt"/>
</dbReference>
<evidence type="ECO:0000256" key="1">
    <source>
        <dbReference type="SAM" id="Phobius"/>
    </source>
</evidence>
<dbReference type="Proteomes" id="UP000282106">
    <property type="component" value="Unassembled WGS sequence"/>
</dbReference>
<organism evidence="2 3">
    <name type="scientific">Stagnimonas aquatica</name>
    <dbReference type="NCBI Taxonomy" id="2689987"/>
    <lineage>
        <taxon>Bacteria</taxon>
        <taxon>Pseudomonadati</taxon>
        <taxon>Pseudomonadota</taxon>
        <taxon>Gammaproteobacteria</taxon>
        <taxon>Nevskiales</taxon>
        <taxon>Nevskiaceae</taxon>
        <taxon>Stagnimonas</taxon>
    </lineage>
</organism>
<accession>A0A3N0VLU6</accession>
<feature type="transmembrane region" description="Helical" evidence="1">
    <location>
        <begin position="242"/>
        <end position="263"/>
    </location>
</feature>
<feature type="transmembrane region" description="Helical" evidence="1">
    <location>
        <begin position="14"/>
        <end position="35"/>
    </location>
</feature>
<gene>
    <name evidence="2" type="ORF">ED208_03665</name>
</gene>
<dbReference type="RefSeq" id="WP_123210485.1">
    <property type="nucleotide sequence ID" value="NZ_RJVO01000001.1"/>
</dbReference>
<dbReference type="EMBL" id="RJVO01000001">
    <property type="protein sequence ID" value="ROH93630.1"/>
    <property type="molecule type" value="Genomic_DNA"/>
</dbReference>
<keyword evidence="1" id="KW-0812">Transmembrane</keyword>
<keyword evidence="1" id="KW-1133">Transmembrane helix</keyword>
<name>A0A3N0VLU6_9GAMM</name>
<evidence type="ECO:0000313" key="3">
    <source>
        <dbReference type="Proteomes" id="UP000282106"/>
    </source>
</evidence>
<feature type="transmembrane region" description="Helical" evidence="1">
    <location>
        <begin position="109"/>
        <end position="129"/>
    </location>
</feature>
<keyword evidence="1" id="KW-0472">Membrane</keyword>
<evidence type="ECO:0008006" key="4">
    <source>
        <dbReference type="Google" id="ProtNLM"/>
    </source>
</evidence>
<feature type="transmembrane region" description="Helical" evidence="1">
    <location>
        <begin position="47"/>
        <end position="68"/>
    </location>
</feature>
<keyword evidence="3" id="KW-1185">Reference proteome</keyword>
<protein>
    <recommendedName>
        <fullName evidence="4">Bile acid:sodium symporter</fullName>
    </recommendedName>
</protein>
<dbReference type="InterPro" id="IPR038770">
    <property type="entry name" value="Na+/solute_symporter_sf"/>
</dbReference>
<comment type="caution">
    <text evidence="2">The sequence shown here is derived from an EMBL/GenBank/DDBJ whole genome shotgun (WGS) entry which is preliminary data.</text>
</comment>
<feature type="transmembrane region" description="Helical" evidence="1">
    <location>
        <begin position="80"/>
        <end position="102"/>
    </location>
</feature>
<feature type="transmembrane region" description="Helical" evidence="1">
    <location>
        <begin position="175"/>
        <end position="196"/>
    </location>
</feature>
<feature type="transmembrane region" description="Helical" evidence="1">
    <location>
        <begin position="141"/>
        <end position="163"/>
    </location>
</feature>
<dbReference type="PANTHER" id="PTHR10361">
    <property type="entry name" value="SODIUM-BILE ACID COTRANSPORTER"/>
    <property type="match status" value="1"/>
</dbReference>
<feature type="transmembrane region" description="Helical" evidence="1">
    <location>
        <begin position="269"/>
        <end position="291"/>
    </location>
</feature>
<feature type="transmembrane region" description="Helical" evidence="1">
    <location>
        <begin position="208"/>
        <end position="230"/>
    </location>
</feature>
<dbReference type="Gene3D" id="1.20.1530.20">
    <property type="match status" value="1"/>
</dbReference>
<evidence type="ECO:0000313" key="2">
    <source>
        <dbReference type="EMBL" id="ROH93630.1"/>
    </source>
</evidence>